<feature type="transmembrane region" description="Helical" evidence="15">
    <location>
        <begin position="7"/>
        <end position="24"/>
    </location>
</feature>
<dbReference type="CDD" id="cd04212">
    <property type="entry name" value="CuRO_UO_II"/>
    <property type="match status" value="1"/>
</dbReference>
<dbReference type="InterPro" id="IPR002429">
    <property type="entry name" value="CcO_II-like_C"/>
</dbReference>
<dbReference type="InterPro" id="IPR008972">
    <property type="entry name" value="Cupredoxin"/>
</dbReference>
<dbReference type="NCBIfam" id="TIGR01433">
    <property type="entry name" value="CyoA"/>
    <property type="match status" value="1"/>
</dbReference>
<evidence type="ECO:0000256" key="15">
    <source>
        <dbReference type="SAM" id="Phobius"/>
    </source>
</evidence>
<dbReference type="GO" id="GO:0005507">
    <property type="term" value="F:copper ion binding"/>
    <property type="evidence" value="ECO:0007669"/>
    <property type="project" value="InterPro"/>
</dbReference>
<evidence type="ECO:0000259" key="16">
    <source>
        <dbReference type="PROSITE" id="PS50857"/>
    </source>
</evidence>
<dbReference type="InterPro" id="IPR010514">
    <property type="entry name" value="COX_ARM"/>
</dbReference>
<dbReference type="Gene3D" id="1.10.287.90">
    <property type="match status" value="1"/>
</dbReference>
<feature type="transmembrane region" description="Helical" evidence="15">
    <location>
        <begin position="83"/>
        <end position="103"/>
    </location>
</feature>
<feature type="domain" description="Cytochrome oxidase subunit II copper A binding" evidence="16">
    <location>
        <begin position="128"/>
        <end position="240"/>
    </location>
</feature>
<protein>
    <recommendedName>
        <fullName evidence="14">Ubiquinol oxidase subunit 2</fullName>
    </recommendedName>
</protein>
<evidence type="ECO:0000256" key="11">
    <source>
        <dbReference type="ARBA" id="ARBA00023136"/>
    </source>
</evidence>
<evidence type="ECO:0000256" key="12">
    <source>
        <dbReference type="ARBA" id="ARBA00023139"/>
    </source>
</evidence>
<dbReference type="PIRSF" id="PIRSF000292">
    <property type="entry name" value="Ubi_od_II"/>
    <property type="match status" value="1"/>
</dbReference>
<feature type="transmembrane region" description="Helical" evidence="15">
    <location>
        <begin position="36"/>
        <end position="62"/>
    </location>
</feature>
<sequence>MGKILKLIIFLLSMRILSGCNFVVMNPSGDIAVQQANLICISVALMLLIVIPVFILILFFAWKYRESNKKAHYDPEWSHSTRLECVIWIMPLLIVGCLAVITWDATHRMDPFAPLKRISATKPLPKDVKPLVVEVVALDWKWLFFLPEQKVAVVNELVVPIDRPLEFRITASSVMNSFYVPGLAGQIYAMAGMETKLHAVMNKPDTYLGLSANYSGSGFSHMNFKFYGKSDKGFDDWIAKLRYKGTILDRKRYLLLEKPSENDPIVYFSSVEMGLYRSILNMCVHPSKMCLDEMMQIDAMGGGGVKGINRRFLDDGRG</sequence>
<evidence type="ECO:0000256" key="9">
    <source>
        <dbReference type="ARBA" id="ARBA00022989"/>
    </source>
</evidence>
<dbReference type="EMBL" id="SEOL01000002">
    <property type="protein sequence ID" value="MBL0848775.1"/>
    <property type="molecule type" value="Genomic_DNA"/>
</dbReference>
<dbReference type="GO" id="GO:0042773">
    <property type="term" value="P:ATP synthesis coupled electron transport"/>
    <property type="evidence" value="ECO:0007669"/>
    <property type="project" value="TreeGrafter"/>
</dbReference>
<dbReference type="Proteomes" id="UP000736856">
    <property type="component" value="Unassembled WGS sequence"/>
</dbReference>
<accession>A0A937ABN3</accession>
<feature type="domain" description="Cytochrome oxidase subunit II transmembrane region profile" evidence="17">
    <location>
        <begin position="16"/>
        <end position="113"/>
    </location>
</feature>
<keyword evidence="12" id="KW-0564">Palmitate</keyword>
<keyword evidence="13" id="KW-0449">Lipoprotein</keyword>
<dbReference type="PROSITE" id="PS50999">
    <property type="entry name" value="COX2_TM"/>
    <property type="match status" value="1"/>
</dbReference>
<keyword evidence="9 15" id="KW-1133">Transmembrane helix</keyword>
<organism evidence="18 19">
    <name type="scientific">Candidatus Liberibacter ctenarytainae</name>
    <dbReference type="NCBI Taxonomy" id="2020335"/>
    <lineage>
        <taxon>Bacteria</taxon>
        <taxon>Pseudomonadati</taxon>
        <taxon>Pseudomonadota</taxon>
        <taxon>Alphaproteobacteria</taxon>
        <taxon>Hyphomicrobiales</taxon>
        <taxon>Rhizobiaceae</taxon>
        <taxon>Liberibacter</taxon>
    </lineage>
</organism>
<dbReference type="InterPro" id="IPR034227">
    <property type="entry name" value="CuRO_UO_II"/>
</dbReference>
<evidence type="ECO:0000256" key="4">
    <source>
        <dbReference type="ARBA" id="ARBA00022475"/>
    </source>
</evidence>
<dbReference type="InterPro" id="IPR045187">
    <property type="entry name" value="CcO_II"/>
</dbReference>
<name>A0A937ABN3_9HYPH</name>
<evidence type="ECO:0000259" key="17">
    <source>
        <dbReference type="PROSITE" id="PS50999"/>
    </source>
</evidence>
<dbReference type="PANTHER" id="PTHR22888:SF18">
    <property type="entry name" value="CYTOCHROME BO(3) UBIQUINOL OXIDASE SUBUNIT 2"/>
    <property type="match status" value="1"/>
</dbReference>
<evidence type="ECO:0000256" key="8">
    <source>
        <dbReference type="ARBA" id="ARBA00022982"/>
    </source>
</evidence>
<evidence type="ECO:0000256" key="5">
    <source>
        <dbReference type="ARBA" id="ARBA00022660"/>
    </source>
</evidence>
<keyword evidence="4 14" id="KW-1003">Cell membrane</keyword>
<proteinExistence type="inferred from homology"/>
<keyword evidence="8 14" id="KW-0249">Electron transport</keyword>
<dbReference type="PANTHER" id="PTHR22888">
    <property type="entry name" value="CYTOCHROME C OXIDASE, SUBUNIT II"/>
    <property type="match status" value="1"/>
</dbReference>
<evidence type="ECO:0000256" key="13">
    <source>
        <dbReference type="ARBA" id="ARBA00023288"/>
    </source>
</evidence>
<dbReference type="AlphaFoldDB" id="A0A937ABN3"/>
<evidence type="ECO:0000256" key="2">
    <source>
        <dbReference type="ARBA" id="ARBA00007866"/>
    </source>
</evidence>
<comment type="similarity">
    <text evidence="2 14">Belongs to the cytochrome c oxidase subunit 2 family.</text>
</comment>
<evidence type="ECO:0000256" key="14">
    <source>
        <dbReference type="PIRNR" id="PIRNR000292"/>
    </source>
</evidence>
<evidence type="ECO:0000256" key="7">
    <source>
        <dbReference type="ARBA" id="ARBA00022729"/>
    </source>
</evidence>
<dbReference type="InterPro" id="IPR006333">
    <property type="entry name" value="Cyt_o_ubiquinol_oxidase_su2"/>
</dbReference>
<evidence type="ECO:0000313" key="18">
    <source>
        <dbReference type="EMBL" id="MBL0848775.1"/>
    </source>
</evidence>
<dbReference type="Gene3D" id="2.60.40.420">
    <property type="entry name" value="Cupredoxins - blue copper proteins"/>
    <property type="match status" value="1"/>
</dbReference>
<dbReference type="InterPro" id="IPR036257">
    <property type="entry name" value="Cyt_c_oxidase_su2_TM_sf"/>
</dbReference>
<dbReference type="Pfam" id="PF00116">
    <property type="entry name" value="COX2"/>
    <property type="match status" value="1"/>
</dbReference>
<comment type="subcellular location">
    <subcellularLocation>
        <location evidence="1">Cell membrane</location>
        <topology evidence="1">Multi-pass membrane protein</topology>
    </subcellularLocation>
</comment>
<reference evidence="18" key="1">
    <citation type="submission" date="2019-02" db="EMBL/GenBank/DDBJ databases">
        <title>A novel Candidatus Liberibacter species associated with the New Zealand native fuchsia psyllid, Ctenarytaina fuchsiae.</title>
        <authorList>
            <person name="Thompson S.M."/>
            <person name="Jorgensen N."/>
            <person name="David C."/>
            <person name="Bulman S.R."/>
            <person name="Smith G.R."/>
        </authorList>
    </citation>
    <scope>NUCLEOTIDE SEQUENCE</scope>
    <source>
        <strain evidence="18">Oxford</strain>
    </source>
</reference>
<dbReference type="PROSITE" id="PS50857">
    <property type="entry name" value="COX2_CUA"/>
    <property type="match status" value="1"/>
</dbReference>
<dbReference type="GO" id="GO:0009486">
    <property type="term" value="F:cytochrome bo3 ubiquinol oxidase activity"/>
    <property type="evidence" value="ECO:0007669"/>
    <property type="project" value="InterPro"/>
</dbReference>
<dbReference type="GO" id="GO:0005886">
    <property type="term" value="C:plasma membrane"/>
    <property type="evidence" value="ECO:0007669"/>
    <property type="project" value="UniProtKB-SubCell"/>
</dbReference>
<keyword evidence="6 15" id="KW-0812">Transmembrane</keyword>
<keyword evidence="7" id="KW-0732">Signal</keyword>
<gene>
    <name evidence="18" type="primary">cyoA</name>
    <name evidence="18" type="ORF">EU981_01535</name>
</gene>
<keyword evidence="10 14" id="KW-0560">Oxidoreductase</keyword>
<dbReference type="InterPro" id="IPR011759">
    <property type="entry name" value="Cyt_c_oxidase_su2_TM_dom"/>
</dbReference>
<keyword evidence="5 14" id="KW-0679">Respiratory chain</keyword>
<dbReference type="GO" id="GO:0004129">
    <property type="term" value="F:cytochrome-c oxidase activity"/>
    <property type="evidence" value="ECO:0007669"/>
    <property type="project" value="UniProtKB-UniRule"/>
</dbReference>
<comment type="caution">
    <text evidence="18">The sequence shown here is derived from an EMBL/GenBank/DDBJ whole genome shotgun (WGS) entry which is preliminary data.</text>
</comment>
<evidence type="ECO:0000256" key="3">
    <source>
        <dbReference type="ARBA" id="ARBA00022448"/>
    </source>
</evidence>
<evidence type="ECO:0000256" key="1">
    <source>
        <dbReference type="ARBA" id="ARBA00004651"/>
    </source>
</evidence>
<evidence type="ECO:0000256" key="6">
    <source>
        <dbReference type="ARBA" id="ARBA00022692"/>
    </source>
</evidence>
<dbReference type="SUPFAM" id="SSF81464">
    <property type="entry name" value="Cytochrome c oxidase subunit II-like, transmembrane region"/>
    <property type="match status" value="1"/>
</dbReference>
<keyword evidence="3 14" id="KW-0813">Transport</keyword>
<evidence type="ECO:0000256" key="10">
    <source>
        <dbReference type="ARBA" id="ARBA00023002"/>
    </source>
</evidence>
<dbReference type="GO" id="GO:0016682">
    <property type="term" value="F:oxidoreductase activity, acting on diphenols and related substances as donors, oxygen as acceptor"/>
    <property type="evidence" value="ECO:0007669"/>
    <property type="project" value="InterPro"/>
</dbReference>
<dbReference type="SUPFAM" id="SSF49503">
    <property type="entry name" value="Cupredoxins"/>
    <property type="match status" value="1"/>
</dbReference>
<keyword evidence="11 14" id="KW-0472">Membrane</keyword>
<evidence type="ECO:0000313" key="19">
    <source>
        <dbReference type="Proteomes" id="UP000736856"/>
    </source>
</evidence>
<dbReference type="Pfam" id="PF06481">
    <property type="entry name" value="COX_ARM"/>
    <property type="match status" value="1"/>
</dbReference>